<organism evidence="1 2">
    <name type="scientific">Marchantia polymorpha</name>
    <name type="common">Common liverwort</name>
    <name type="synonym">Marchantia aquatica</name>
    <dbReference type="NCBI Taxonomy" id="3197"/>
    <lineage>
        <taxon>Eukaryota</taxon>
        <taxon>Viridiplantae</taxon>
        <taxon>Streptophyta</taxon>
        <taxon>Embryophyta</taxon>
        <taxon>Marchantiophyta</taxon>
        <taxon>Marchantiopsida</taxon>
        <taxon>Marchantiidae</taxon>
        <taxon>Marchantiales</taxon>
        <taxon>Marchantiaceae</taxon>
        <taxon>Marchantia</taxon>
    </lineage>
</organism>
<reference evidence="2" key="1">
    <citation type="journal article" date="2017" name="Cell">
        <title>Insights into land plant evolution garnered from the Marchantia polymorpha genome.</title>
        <authorList>
            <person name="Bowman J.L."/>
            <person name="Kohchi T."/>
            <person name="Yamato K.T."/>
            <person name="Jenkins J."/>
            <person name="Shu S."/>
            <person name="Ishizaki K."/>
            <person name="Yamaoka S."/>
            <person name="Nishihama R."/>
            <person name="Nakamura Y."/>
            <person name="Berger F."/>
            <person name="Adam C."/>
            <person name="Aki S.S."/>
            <person name="Althoff F."/>
            <person name="Araki T."/>
            <person name="Arteaga-Vazquez M.A."/>
            <person name="Balasubrmanian S."/>
            <person name="Barry K."/>
            <person name="Bauer D."/>
            <person name="Boehm C.R."/>
            <person name="Briginshaw L."/>
            <person name="Caballero-Perez J."/>
            <person name="Catarino B."/>
            <person name="Chen F."/>
            <person name="Chiyoda S."/>
            <person name="Chovatia M."/>
            <person name="Davies K.M."/>
            <person name="Delmans M."/>
            <person name="Demura T."/>
            <person name="Dierschke T."/>
            <person name="Dolan L."/>
            <person name="Dorantes-Acosta A.E."/>
            <person name="Eklund D.M."/>
            <person name="Florent S.N."/>
            <person name="Flores-Sandoval E."/>
            <person name="Fujiyama A."/>
            <person name="Fukuzawa H."/>
            <person name="Galik B."/>
            <person name="Grimanelli D."/>
            <person name="Grimwood J."/>
            <person name="Grossniklaus U."/>
            <person name="Hamada T."/>
            <person name="Haseloff J."/>
            <person name="Hetherington A.J."/>
            <person name="Higo A."/>
            <person name="Hirakawa Y."/>
            <person name="Hundley H.N."/>
            <person name="Ikeda Y."/>
            <person name="Inoue K."/>
            <person name="Inoue S.I."/>
            <person name="Ishida S."/>
            <person name="Jia Q."/>
            <person name="Kakita M."/>
            <person name="Kanazawa T."/>
            <person name="Kawai Y."/>
            <person name="Kawashima T."/>
            <person name="Kennedy M."/>
            <person name="Kinose K."/>
            <person name="Kinoshita T."/>
            <person name="Kohara Y."/>
            <person name="Koide E."/>
            <person name="Komatsu K."/>
            <person name="Kopischke S."/>
            <person name="Kubo M."/>
            <person name="Kyozuka J."/>
            <person name="Lagercrantz U."/>
            <person name="Lin S.S."/>
            <person name="Lindquist E."/>
            <person name="Lipzen A.M."/>
            <person name="Lu C.W."/>
            <person name="De Luna E."/>
            <person name="Martienssen R.A."/>
            <person name="Minamino N."/>
            <person name="Mizutani M."/>
            <person name="Mizutani M."/>
            <person name="Mochizuki N."/>
            <person name="Monte I."/>
            <person name="Mosher R."/>
            <person name="Nagasaki H."/>
            <person name="Nakagami H."/>
            <person name="Naramoto S."/>
            <person name="Nishitani K."/>
            <person name="Ohtani M."/>
            <person name="Okamoto T."/>
            <person name="Okumura M."/>
            <person name="Phillips J."/>
            <person name="Pollak B."/>
            <person name="Reinders A."/>
            <person name="Rovekamp M."/>
            <person name="Sano R."/>
            <person name="Sawa S."/>
            <person name="Schmid M.W."/>
            <person name="Shirakawa M."/>
            <person name="Solano R."/>
            <person name="Spunde A."/>
            <person name="Suetsugu N."/>
            <person name="Sugano S."/>
            <person name="Sugiyama A."/>
            <person name="Sun R."/>
            <person name="Suzuki Y."/>
            <person name="Takenaka M."/>
            <person name="Takezawa D."/>
            <person name="Tomogane H."/>
            <person name="Tsuzuki M."/>
            <person name="Ueda T."/>
            <person name="Umeda M."/>
            <person name="Ward J.M."/>
            <person name="Watanabe Y."/>
            <person name="Yazaki K."/>
            <person name="Yokoyama R."/>
            <person name="Yoshitake Y."/>
            <person name="Yotsui I."/>
            <person name="Zachgo S."/>
            <person name="Schmutz J."/>
        </authorList>
    </citation>
    <scope>NUCLEOTIDE SEQUENCE [LARGE SCALE GENOMIC DNA]</scope>
    <source>
        <strain evidence="2">Tak-1</strain>
    </source>
</reference>
<evidence type="ECO:0000313" key="2">
    <source>
        <dbReference type="Proteomes" id="UP000244005"/>
    </source>
</evidence>
<proteinExistence type="predicted"/>
<sequence>MHFHCALPFCAVQGASPVRSERDARNRISKYRVEQSRESHLRLFQPLPAHLAPADRQAGRRCSALSKMETVSSIPLHFPSFLSISILSFLSFALPLPCSFWLECPNTSSALLLCSCFRTIRECVHLVRPPESRVCRLHDFKNV</sequence>
<protein>
    <submittedName>
        <fullName evidence="1">Uncharacterized protein</fullName>
    </submittedName>
</protein>
<evidence type="ECO:0000313" key="1">
    <source>
        <dbReference type="EMBL" id="PTQ32760.1"/>
    </source>
</evidence>
<keyword evidence="2" id="KW-1185">Reference proteome</keyword>
<name>A0A2R6WFX6_MARPO</name>
<dbReference type="Proteomes" id="UP000244005">
    <property type="component" value="Unassembled WGS sequence"/>
</dbReference>
<dbReference type="EMBL" id="KZ772767">
    <property type="protein sequence ID" value="PTQ32760.1"/>
    <property type="molecule type" value="Genomic_DNA"/>
</dbReference>
<accession>A0A2R6WFX6</accession>
<gene>
    <name evidence="1" type="ORF">MARPO_0095s0022</name>
</gene>
<dbReference type="AlphaFoldDB" id="A0A2R6WFX6"/>
<dbReference type="Gramene" id="Mp5g09380.1">
    <property type="protein sequence ID" value="Mp5g09380.1.cds1"/>
    <property type="gene ID" value="Mp5g09380"/>
</dbReference>